<dbReference type="Proteomes" id="UP001497383">
    <property type="component" value="Chromosome 3"/>
</dbReference>
<dbReference type="InterPro" id="IPR045857">
    <property type="entry name" value="O16G_dom_2"/>
</dbReference>
<dbReference type="RefSeq" id="XP_066829985.1">
    <property type="nucleotide sequence ID" value="XM_066973114.1"/>
</dbReference>
<reference evidence="5 6" key="1">
    <citation type="submission" date="2024-03" db="EMBL/GenBank/DDBJ databases">
        <authorList>
            <person name="Brejova B."/>
        </authorList>
    </citation>
    <scope>NUCLEOTIDE SEQUENCE [LARGE SCALE GENOMIC DNA]</scope>
    <source>
        <strain evidence="5 6">CBS 14171</strain>
    </source>
</reference>
<evidence type="ECO:0000313" key="6">
    <source>
        <dbReference type="Proteomes" id="UP001497383"/>
    </source>
</evidence>
<keyword evidence="2" id="KW-0326">Glycosidase</keyword>
<dbReference type="SUPFAM" id="SSF51445">
    <property type="entry name" value="(Trans)glycosidases"/>
    <property type="match status" value="1"/>
</dbReference>
<sequence length="586" mass="68544">MTKDYTWWKEATVYQVYPATFAKGVRGVYDGPDKTFDGACGDIQGVISKLDYLKEFVDIIWLSPMYDSPQDDMGYDISDYQSIYHRYGTMEDMQALIDGCHERGMKIICDLVINHTSSEHAWFKESRSSLDNPKRDWYIWKKPKYDKSGQKCPPNNWMSYFSGSAWEYDEHTEEYYLRLFTSTQPDLNWENEETRQAIYDTALKFWFERGVDGFRIDTAGMYSKDQAFLDAPIVFQDQYYQPSAIYTNNGPRIHEFHKEMFDQVTSKYDAMTVGEVGHCSKEEALKYVSASENEMNMMFLFDVVDVGSDQGDRFRYKGFDLMDFKQAVQNQCSFIEATDAWSTVFIENHDQPRSITRFGDRDKKFQTKSGKLLAMLQTTLTGTLFIYQGQEIGMTNLPREWPIEEYKDINTINYYKAFEEKYGKDKDFPEKREKLMDVINLVARDHARSPMQWDSSDFGGFSDLEPWTRVNTNYKEVNVASQLDDVDSLLNFWKKSLRLRKENKDLLVYGNFKILDFDNDKTFTYVKSVPYAESPAAYIVLNFSNQDVPFKKLTDGSFKLINCNAADSEFVEERMSPFEGRVYLVE</sequence>
<evidence type="ECO:0000259" key="4">
    <source>
        <dbReference type="SMART" id="SM00642"/>
    </source>
</evidence>
<dbReference type="GeneID" id="92208243"/>
<comment type="similarity">
    <text evidence="1">Belongs to the glycosyl hydrolase 13 family.</text>
</comment>
<evidence type="ECO:0000256" key="1">
    <source>
        <dbReference type="ARBA" id="ARBA00008061"/>
    </source>
</evidence>
<evidence type="ECO:0000256" key="2">
    <source>
        <dbReference type="ARBA" id="ARBA00023295"/>
    </source>
</evidence>
<protein>
    <recommendedName>
        <fullName evidence="4">Glycosyl hydrolase family 13 catalytic domain-containing protein</fullName>
    </recommendedName>
</protein>
<dbReference type="InterPro" id="IPR013780">
    <property type="entry name" value="Glyco_hydro_b"/>
</dbReference>
<dbReference type="SUPFAM" id="SSF51011">
    <property type="entry name" value="Glycosyl hydrolase domain"/>
    <property type="match status" value="1"/>
</dbReference>
<dbReference type="Gene3D" id="3.20.20.80">
    <property type="entry name" value="Glycosidases"/>
    <property type="match status" value="2"/>
</dbReference>
<evidence type="ECO:0000313" key="5">
    <source>
        <dbReference type="EMBL" id="CAK9438823.1"/>
    </source>
</evidence>
<name>A0ABP0ZME6_9ASCO</name>
<dbReference type="InterPro" id="IPR017853">
    <property type="entry name" value="GH"/>
</dbReference>
<dbReference type="Pfam" id="PF00128">
    <property type="entry name" value="Alpha-amylase"/>
    <property type="match status" value="1"/>
</dbReference>
<accession>A0ABP0ZME6</accession>
<proteinExistence type="inferred from homology"/>
<dbReference type="InterPro" id="IPR006047">
    <property type="entry name" value="GH13_cat_dom"/>
</dbReference>
<dbReference type="Gene3D" id="3.90.400.10">
    <property type="entry name" value="Oligo-1,6-glucosidase, Domain 2"/>
    <property type="match status" value="1"/>
</dbReference>
<keyword evidence="6" id="KW-1185">Reference proteome</keyword>
<keyword evidence="3" id="KW-0462">Maltose metabolism</keyword>
<dbReference type="PANTHER" id="PTHR10357:SF179">
    <property type="entry name" value="NEUTRAL AND BASIC AMINO ACID TRANSPORT PROTEIN RBAT"/>
    <property type="match status" value="1"/>
</dbReference>
<dbReference type="SMART" id="SM00642">
    <property type="entry name" value="Aamy"/>
    <property type="match status" value="1"/>
</dbReference>
<organism evidence="5 6">
    <name type="scientific">Lodderomyces beijingensis</name>
    <dbReference type="NCBI Taxonomy" id="1775926"/>
    <lineage>
        <taxon>Eukaryota</taxon>
        <taxon>Fungi</taxon>
        <taxon>Dikarya</taxon>
        <taxon>Ascomycota</taxon>
        <taxon>Saccharomycotina</taxon>
        <taxon>Pichiomycetes</taxon>
        <taxon>Debaryomycetaceae</taxon>
        <taxon>Candida/Lodderomyces clade</taxon>
        <taxon>Lodderomyces</taxon>
    </lineage>
</organism>
<dbReference type="PANTHER" id="PTHR10357">
    <property type="entry name" value="ALPHA-AMYLASE FAMILY MEMBER"/>
    <property type="match status" value="1"/>
</dbReference>
<dbReference type="CDD" id="cd11333">
    <property type="entry name" value="AmyAc_SI_OligoGlu_DGase"/>
    <property type="match status" value="1"/>
</dbReference>
<evidence type="ECO:0000256" key="3">
    <source>
        <dbReference type="ARBA" id="ARBA00026248"/>
    </source>
</evidence>
<feature type="domain" description="Glycosyl hydrolase family 13 catalytic" evidence="4">
    <location>
        <begin position="15"/>
        <end position="448"/>
    </location>
</feature>
<keyword evidence="2" id="KW-0378">Hydrolase</keyword>
<dbReference type="EMBL" id="OZ022407">
    <property type="protein sequence ID" value="CAK9438823.1"/>
    <property type="molecule type" value="Genomic_DNA"/>
</dbReference>
<dbReference type="Gene3D" id="2.60.40.1180">
    <property type="entry name" value="Golgi alpha-mannosidase II"/>
    <property type="match status" value="1"/>
</dbReference>
<gene>
    <name evidence="5" type="ORF">LODBEIA_P30470</name>
</gene>